<accession>A0ABY2BPF1</accession>
<dbReference type="InterPro" id="IPR011010">
    <property type="entry name" value="DNA_brk_join_enz"/>
</dbReference>
<dbReference type="PANTHER" id="PTHR30349:SF64">
    <property type="entry name" value="PROPHAGE INTEGRASE INTD-RELATED"/>
    <property type="match status" value="1"/>
</dbReference>
<dbReference type="InterPro" id="IPR002104">
    <property type="entry name" value="Integrase_catalytic"/>
</dbReference>
<dbReference type="SUPFAM" id="SSF56349">
    <property type="entry name" value="DNA breaking-rejoining enzymes"/>
    <property type="match status" value="1"/>
</dbReference>
<name>A0ABY2BPF1_9ACTN</name>
<dbReference type="PROSITE" id="PS51898">
    <property type="entry name" value="TYR_RECOMBINASE"/>
    <property type="match status" value="1"/>
</dbReference>
<keyword evidence="1" id="KW-0233">DNA recombination</keyword>
<organism evidence="4 5">
    <name type="scientific">Kribbella orskensis</name>
    <dbReference type="NCBI Taxonomy" id="2512216"/>
    <lineage>
        <taxon>Bacteria</taxon>
        <taxon>Bacillati</taxon>
        <taxon>Actinomycetota</taxon>
        <taxon>Actinomycetes</taxon>
        <taxon>Propionibacteriales</taxon>
        <taxon>Kribbellaceae</taxon>
        <taxon>Kribbella</taxon>
    </lineage>
</organism>
<evidence type="ECO:0000256" key="2">
    <source>
        <dbReference type="SAM" id="MobiDB-lite"/>
    </source>
</evidence>
<dbReference type="EMBL" id="SLWM01000003">
    <property type="protein sequence ID" value="TCO27375.1"/>
    <property type="molecule type" value="Genomic_DNA"/>
</dbReference>
<dbReference type="PANTHER" id="PTHR30349">
    <property type="entry name" value="PHAGE INTEGRASE-RELATED"/>
    <property type="match status" value="1"/>
</dbReference>
<evidence type="ECO:0000313" key="4">
    <source>
        <dbReference type="EMBL" id="TCO27375.1"/>
    </source>
</evidence>
<sequence length="457" mass="50459">METTFDVRISEELQVNKLAKGKKSYTVRWRVAKEPFSLTRSNKTLAKNERSKLVSAVGRGEAFYTDTGRPISEARALNKVTFYDFACEYVDMKWPRAAANSRRSIADALVAVTPVMLKGRKTGADAKALRKALHRWAFNSAQRESAPDDVRALLKWAAASSKPLADLAKPDTIRAVLDAVGSKLDGKAASVTYTARRRAVLWNLCEFAVEKKHLAVNPITTIKWARPKVHNADVVDPATVPNPQQAKALLTAVGELPGSGPRMVAFFASMYYSALRPGEAVDLTKSNLHIPDEGRGKLYLTGSNPFAGSAWTDSGENRDQRGLKHREEGAGRWAPCPPELTEILHDHLNRFGTTKEGLMFWGQRGGTLPGKTYQAMWKAARAAAFGEEVARTSRLAERPYDLRHAAVSTWLASGVDPQRVADWAGHSLEVLMRVYAKCLDGEEDQAMDRIEAKLRGE</sequence>
<evidence type="ECO:0000256" key="1">
    <source>
        <dbReference type="ARBA" id="ARBA00023172"/>
    </source>
</evidence>
<dbReference type="InterPro" id="IPR013762">
    <property type="entry name" value="Integrase-like_cat_sf"/>
</dbReference>
<dbReference type="Gene3D" id="1.10.443.10">
    <property type="entry name" value="Intergrase catalytic core"/>
    <property type="match status" value="1"/>
</dbReference>
<keyword evidence="5" id="KW-1185">Reference proteome</keyword>
<reference evidence="4 5" key="1">
    <citation type="journal article" date="2015" name="Stand. Genomic Sci.">
        <title>Genomic Encyclopedia of Bacterial and Archaeal Type Strains, Phase III: the genomes of soil and plant-associated and newly described type strains.</title>
        <authorList>
            <person name="Whitman W.B."/>
            <person name="Woyke T."/>
            <person name="Klenk H.P."/>
            <person name="Zhou Y."/>
            <person name="Lilburn T.G."/>
            <person name="Beck B.J."/>
            <person name="De Vos P."/>
            <person name="Vandamme P."/>
            <person name="Eisen J.A."/>
            <person name="Garrity G."/>
            <person name="Hugenholtz P."/>
            <person name="Kyrpides N.C."/>
        </authorList>
    </citation>
    <scope>NUCLEOTIDE SEQUENCE [LARGE SCALE GENOMIC DNA]</scope>
    <source>
        <strain evidence="4 5">VKM Ac-2538</strain>
    </source>
</reference>
<feature type="compositionally biased region" description="Basic and acidic residues" evidence="2">
    <location>
        <begin position="315"/>
        <end position="330"/>
    </location>
</feature>
<dbReference type="InterPro" id="IPR050090">
    <property type="entry name" value="Tyrosine_recombinase_XerCD"/>
</dbReference>
<dbReference type="Proteomes" id="UP000295818">
    <property type="component" value="Unassembled WGS sequence"/>
</dbReference>
<evidence type="ECO:0000259" key="3">
    <source>
        <dbReference type="PROSITE" id="PS51898"/>
    </source>
</evidence>
<protein>
    <submittedName>
        <fullName evidence="4">Site-specific recombinase XerD</fullName>
    </submittedName>
</protein>
<comment type="caution">
    <text evidence="4">The sequence shown here is derived from an EMBL/GenBank/DDBJ whole genome shotgun (WGS) entry which is preliminary data.</text>
</comment>
<dbReference type="Pfam" id="PF00589">
    <property type="entry name" value="Phage_integrase"/>
    <property type="match status" value="1"/>
</dbReference>
<dbReference type="RefSeq" id="WP_132190158.1">
    <property type="nucleotide sequence ID" value="NZ_SLWM01000003.1"/>
</dbReference>
<gene>
    <name evidence="4" type="ORF">EV644_10372</name>
</gene>
<evidence type="ECO:0000313" key="5">
    <source>
        <dbReference type="Proteomes" id="UP000295818"/>
    </source>
</evidence>
<feature type="domain" description="Tyr recombinase" evidence="3">
    <location>
        <begin position="235"/>
        <end position="449"/>
    </location>
</feature>
<feature type="region of interest" description="Disordered" evidence="2">
    <location>
        <begin position="310"/>
        <end position="334"/>
    </location>
</feature>
<proteinExistence type="predicted"/>